<evidence type="ECO:0000256" key="1">
    <source>
        <dbReference type="ARBA" id="ARBA00004167"/>
    </source>
</evidence>
<dbReference type="RefSeq" id="WP_343251409.1">
    <property type="nucleotide sequence ID" value="NZ_HG937516.1"/>
</dbReference>
<gene>
    <name evidence="7" type="ORF">MAMA39_06630</name>
</gene>
<dbReference type="InterPro" id="IPR023353">
    <property type="entry name" value="LemA-like_dom_sf"/>
</dbReference>
<dbReference type="Pfam" id="PF04011">
    <property type="entry name" value="LemA"/>
    <property type="match status" value="1"/>
</dbReference>
<feature type="transmembrane region" description="Helical" evidence="6">
    <location>
        <begin position="33"/>
        <end position="51"/>
    </location>
</feature>
<comment type="subcellular location">
    <subcellularLocation>
        <location evidence="1">Membrane</location>
        <topology evidence="1">Single-pass membrane protein</topology>
    </subcellularLocation>
</comment>
<dbReference type="PANTHER" id="PTHR34478">
    <property type="entry name" value="PROTEIN LEMA"/>
    <property type="match status" value="1"/>
</dbReference>
<organism evidence="7 8">
    <name type="scientific">Mycoplasma amphoriforme A39</name>
    <dbReference type="NCBI Taxonomy" id="572419"/>
    <lineage>
        <taxon>Bacteria</taxon>
        <taxon>Bacillati</taxon>
        <taxon>Mycoplasmatota</taxon>
        <taxon>Mollicutes</taxon>
        <taxon>Mycoplasmataceae</taxon>
        <taxon>Mycoplasma</taxon>
    </lineage>
</organism>
<evidence type="ECO:0000256" key="4">
    <source>
        <dbReference type="ARBA" id="ARBA00022989"/>
    </source>
</evidence>
<dbReference type="PANTHER" id="PTHR34478:SF1">
    <property type="entry name" value="PROTEIN LEMA"/>
    <property type="match status" value="1"/>
</dbReference>
<dbReference type="KEGG" id="mamp:MAMA39_06630"/>
<evidence type="ECO:0000313" key="8">
    <source>
        <dbReference type="Proteomes" id="UP000261764"/>
    </source>
</evidence>
<evidence type="ECO:0000256" key="6">
    <source>
        <dbReference type="SAM" id="Phobius"/>
    </source>
</evidence>
<reference evidence="7 8" key="1">
    <citation type="journal article" date="2015" name="Clin. Infect. Dis.">
        <title>Genomic Investigations unmask Mycoplasma amphoriforme, a new respiratory pathogen.</title>
        <authorList>
            <person name="Gillespie S.H."/>
            <person name="Ling C.L."/>
            <person name="Oravcova K."/>
            <person name="Pinheiro M."/>
            <person name="Wells L."/>
            <person name="Bryant J.M."/>
            <person name="McHugh T.D."/>
            <person name="Bebear C."/>
            <person name="Webster D."/>
            <person name="Harris S.R."/>
            <person name="Seth-Smith H.M."/>
            <person name="Thomson N.R."/>
        </authorList>
    </citation>
    <scope>NUCLEOTIDE SEQUENCE [LARGE SCALE GENOMIC DNA]</scope>
    <source>
        <strain evidence="7 8">A39</strain>
    </source>
</reference>
<dbReference type="AlphaFoldDB" id="A0A292IIS1"/>
<dbReference type="GO" id="GO:0016020">
    <property type="term" value="C:membrane"/>
    <property type="evidence" value="ECO:0007669"/>
    <property type="project" value="UniProtKB-SubCell"/>
</dbReference>
<keyword evidence="3 6" id="KW-0812">Transmembrane</keyword>
<sequence>MLVDSRAEREPSGHQTRVFNKEQKVVASGSQKFFWYVLVIITFGLIYIRSVKVANWFKKQQIRINEVAGNIDVNLAKRRDLLVKLLEQTKGYIKHEQTTFALVAKYRGNNASKGEIQQLDGSLSKMFSDINIAYEQYPNLKADGVVRELMGSTQYLETEIAAARRLYNSEVGLFNAEIFLYPVKLITAAKMGLSTMALFAASTEQIKDVDMSSISSDLNTH</sequence>
<evidence type="ECO:0000313" key="7">
    <source>
        <dbReference type="EMBL" id="CDN40780.1"/>
    </source>
</evidence>
<comment type="similarity">
    <text evidence="2">Belongs to the LemA family.</text>
</comment>
<evidence type="ECO:0008006" key="9">
    <source>
        <dbReference type="Google" id="ProtNLM"/>
    </source>
</evidence>
<evidence type="ECO:0000256" key="5">
    <source>
        <dbReference type="ARBA" id="ARBA00023136"/>
    </source>
</evidence>
<dbReference type="Proteomes" id="UP000261764">
    <property type="component" value="Chromosome I"/>
</dbReference>
<dbReference type="EMBL" id="HG937516">
    <property type="protein sequence ID" value="CDN40780.1"/>
    <property type="molecule type" value="Genomic_DNA"/>
</dbReference>
<dbReference type="InterPro" id="IPR007156">
    <property type="entry name" value="MamQ_LemA"/>
</dbReference>
<protein>
    <recommendedName>
        <fullName evidence="9">LemA family protein</fullName>
    </recommendedName>
</protein>
<keyword evidence="5 6" id="KW-0472">Membrane</keyword>
<evidence type="ECO:0000256" key="2">
    <source>
        <dbReference type="ARBA" id="ARBA00008854"/>
    </source>
</evidence>
<dbReference type="SUPFAM" id="SSF140478">
    <property type="entry name" value="LemA-like"/>
    <property type="match status" value="1"/>
</dbReference>
<dbReference type="Gene3D" id="1.20.1440.20">
    <property type="entry name" value="LemA-like domain"/>
    <property type="match status" value="1"/>
</dbReference>
<keyword evidence="4 6" id="KW-1133">Transmembrane helix</keyword>
<evidence type="ECO:0000256" key="3">
    <source>
        <dbReference type="ARBA" id="ARBA00022692"/>
    </source>
</evidence>
<name>A0A292IIS1_9MOLU</name>
<proteinExistence type="inferred from homology"/>
<keyword evidence="8" id="KW-1185">Reference proteome</keyword>
<accession>A0A292IIS1</accession>